<reference evidence="1 2" key="1">
    <citation type="submission" date="2021-05" db="EMBL/GenBank/DDBJ databases">
        <title>Genome Assembly of Synthetic Allotetraploid Brassica napus Reveals Homoeologous Exchanges between Subgenomes.</title>
        <authorList>
            <person name="Davis J.T."/>
        </authorList>
    </citation>
    <scope>NUCLEOTIDE SEQUENCE [LARGE SCALE GENOMIC DNA]</scope>
    <source>
        <strain evidence="2">cv. Da-Ae</strain>
        <tissue evidence="1">Seedling</tissue>
    </source>
</reference>
<keyword evidence="2" id="KW-1185">Reference proteome</keyword>
<feature type="non-terminal residue" evidence="1">
    <location>
        <position position="1"/>
    </location>
</feature>
<organism evidence="1 2">
    <name type="scientific">Brassica napus</name>
    <name type="common">Rape</name>
    <dbReference type="NCBI Taxonomy" id="3708"/>
    <lineage>
        <taxon>Eukaryota</taxon>
        <taxon>Viridiplantae</taxon>
        <taxon>Streptophyta</taxon>
        <taxon>Embryophyta</taxon>
        <taxon>Tracheophyta</taxon>
        <taxon>Spermatophyta</taxon>
        <taxon>Magnoliopsida</taxon>
        <taxon>eudicotyledons</taxon>
        <taxon>Gunneridae</taxon>
        <taxon>Pentapetalae</taxon>
        <taxon>rosids</taxon>
        <taxon>malvids</taxon>
        <taxon>Brassicales</taxon>
        <taxon>Brassicaceae</taxon>
        <taxon>Brassiceae</taxon>
        <taxon>Brassica</taxon>
    </lineage>
</organism>
<sequence>SSNQRAGVCHSTFESDSLGRSSQSIASVFLRFWDSLNFKKDREFVGITVLFLVEKIWLGKYVLSRALTSPKKQLKSLSISSL</sequence>
<evidence type="ECO:0000313" key="2">
    <source>
        <dbReference type="Proteomes" id="UP000824890"/>
    </source>
</evidence>
<name>A0ABQ8EBL0_BRANA</name>
<protein>
    <submittedName>
        <fullName evidence="1">Uncharacterized protein</fullName>
    </submittedName>
</protein>
<feature type="non-terminal residue" evidence="1">
    <location>
        <position position="82"/>
    </location>
</feature>
<proteinExistence type="predicted"/>
<evidence type="ECO:0000313" key="1">
    <source>
        <dbReference type="EMBL" id="KAH0939049.1"/>
    </source>
</evidence>
<comment type="caution">
    <text evidence="1">The sequence shown here is derived from an EMBL/GenBank/DDBJ whole genome shotgun (WGS) entry which is preliminary data.</text>
</comment>
<gene>
    <name evidence="1" type="ORF">HID58_006510</name>
</gene>
<accession>A0ABQ8EBL0</accession>
<dbReference type="Proteomes" id="UP000824890">
    <property type="component" value="Unassembled WGS sequence"/>
</dbReference>
<dbReference type="EMBL" id="JAGKQM010000002">
    <property type="protein sequence ID" value="KAH0939049.1"/>
    <property type="molecule type" value="Genomic_DNA"/>
</dbReference>